<dbReference type="Proteomes" id="UP000411403">
    <property type="component" value="Unassembled WGS sequence"/>
</dbReference>
<name>A0A0Q2II16_CAMCO</name>
<evidence type="ECO:0000313" key="20">
    <source>
        <dbReference type="Proteomes" id="UP000361993"/>
    </source>
</evidence>
<evidence type="ECO:0000313" key="18">
    <source>
        <dbReference type="EMBL" id="EAL9204852.1"/>
    </source>
</evidence>
<accession>A0A0Q2II16</accession>
<dbReference type="PANTHER" id="PTHR43345:SF5">
    <property type="entry name" value="3-ISOPROPYLMALATE DEHYDRATASE SMALL SUBUNIT"/>
    <property type="match status" value="1"/>
</dbReference>
<dbReference type="UniPathway" id="UPA00048">
    <property type="reaction ID" value="UER00071"/>
</dbReference>
<dbReference type="InterPro" id="IPR000573">
    <property type="entry name" value="AconitaseA/IPMdHydase_ssu_swvl"/>
</dbReference>
<dbReference type="InterPro" id="IPR033940">
    <property type="entry name" value="IPMI_Swivel"/>
</dbReference>
<evidence type="ECO:0000313" key="12">
    <source>
        <dbReference type="EMBL" id="EAH8156953.1"/>
    </source>
</evidence>
<dbReference type="Pfam" id="PF00694">
    <property type="entry name" value="Aconitase_C"/>
    <property type="match status" value="1"/>
</dbReference>
<evidence type="ECO:0000313" key="19">
    <source>
        <dbReference type="Proteomes" id="UP000352088"/>
    </source>
</evidence>
<comment type="pathway">
    <text evidence="3 10">Amino-acid biosynthesis; L-leucine biosynthesis; L-leucine from 3-methyl-2-oxobutanoate: step 2/4.</text>
</comment>
<comment type="catalytic activity">
    <reaction evidence="1 10">
        <text>(2R,3S)-3-isopropylmalate = (2S)-2-isopropylmalate</text>
        <dbReference type="Rhea" id="RHEA:32287"/>
        <dbReference type="ChEBI" id="CHEBI:1178"/>
        <dbReference type="ChEBI" id="CHEBI:35121"/>
        <dbReference type="EC" id="4.2.1.33"/>
    </reaction>
</comment>
<evidence type="ECO:0000259" key="11">
    <source>
        <dbReference type="Pfam" id="PF00694"/>
    </source>
</evidence>
<dbReference type="InterPro" id="IPR004431">
    <property type="entry name" value="3-IsopropMal_deHydase_ssu"/>
</dbReference>
<evidence type="ECO:0000256" key="2">
    <source>
        <dbReference type="ARBA" id="ARBA00002695"/>
    </source>
</evidence>
<keyword evidence="7 10" id="KW-0028">Amino-acid biosynthesis</keyword>
<keyword evidence="6 10" id="KW-0432">Leucine biosynthesis</keyword>
<reference evidence="14 21" key="2">
    <citation type="submission" date="2018-05" db="EMBL/GenBank/DDBJ databases">
        <authorList>
            <consortium name="PulseNet: The National Subtyping Network for Foodborne Disease Surveillance"/>
            <person name="Tarr C.L."/>
            <person name="Trees E."/>
            <person name="Katz L.S."/>
            <person name="Carleton-Romer H.A."/>
            <person name="Stroika S."/>
            <person name="Kucerova Z."/>
            <person name="Roache K.F."/>
            <person name="Sabol A.L."/>
            <person name="Besser J."/>
            <person name="Gerner-Smidt P."/>
        </authorList>
    </citation>
    <scope>NUCLEOTIDE SEQUENCE [LARGE SCALE GENOMIC DNA]</scope>
    <source>
        <strain evidence="14 21">PNUSAC001435</strain>
        <strain evidence="12 25">PNUSAC007828</strain>
    </source>
</reference>
<evidence type="ECO:0000256" key="6">
    <source>
        <dbReference type="ARBA" id="ARBA00022430"/>
    </source>
</evidence>
<dbReference type="KEGG" id="ccoo:ATE51_04384"/>
<dbReference type="Proteomes" id="UP000409545">
    <property type="component" value="Unassembled WGS sequence"/>
</dbReference>
<comment type="similarity">
    <text evidence="4 10">Belongs to the LeuD family. LeuD type 1 subfamily.</text>
</comment>
<reference evidence="22 24" key="3">
    <citation type="submission" date="2018-05" db="EMBL/GenBank/DDBJ databases">
        <authorList>
            <consortium name="NARMS: The National Antimicrobial Resistance Monitoring System"/>
        </authorList>
    </citation>
    <scope>NUCLEOTIDE SEQUENCE [LARGE SCALE GENOMIC DNA]</scope>
    <source>
        <strain evidence="18 23">CVM N17C171</strain>
        <strain evidence="17 19">CVM N17C548</strain>
        <strain evidence="13 24">FSIS1609200</strain>
        <strain evidence="16 22">FSIS1711007</strain>
    </source>
</reference>
<dbReference type="EMBL" id="AABKAB010000004">
    <property type="protein sequence ID" value="EAH8156953.1"/>
    <property type="molecule type" value="Genomic_DNA"/>
</dbReference>
<gene>
    <name evidence="10 13" type="primary">leuD</name>
    <name evidence="16" type="ORF">B9Q54_03745</name>
    <name evidence="13" type="ORF">BU953_04215</name>
    <name evidence="14" type="ORF">BZ274_07040</name>
    <name evidence="15" type="ORF">CJD00_04345</name>
    <name evidence="17" type="ORF">DSX26_06985</name>
    <name evidence="18" type="ORF">DYU70_06730</name>
    <name evidence="12" type="ORF">ES716_03305</name>
</gene>
<dbReference type="GO" id="GO:0009316">
    <property type="term" value="C:3-isopropylmalate dehydratase complex"/>
    <property type="evidence" value="ECO:0007669"/>
    <property type="project" value="InterPro"/>
</dbReference>
<organism evidence="13 24">
    <name type="scientific">Campylobacter coli</name>
    <dbReference type="NCBI Taxonomy" id="195"/>
    <lineage>
        <taxon>Bacteria</taxon>
        <taxon>Pseudomonadati</taxon>
        <taxon>Campylobacterota</taxon>
        <taxon>Epsilonproteobacteria</taxon>
        <taxon>Campylobacterales</taxon>
        <taxon>Campylobacteraceae</taxon>
        <taxon>Campylobacter</taxon>
    </lineage>
</organism>
<comment type="subunit">
    <text evidence="5 10">Heterodimer of LeuC and LeuD.</text>
</comment>
<dbReference type="OrthoDB" id="9777465at2"/>
<protein>
    <recommendedName>
        <fullName evidence="10">3-isopropylmalate dehydratase small subunit</fullName>
        <ecNumber evidence="10">4.2.1.33</ecNumber>
    </recommendedName>
    <alternativeName>
        <fullName evidence="10">Alpha-IPM isomerase</fullName>
        <shortName evidence="10">IPMI</shortName>
    </alternativeName>
    <alternativeName>
        <fullName evidence="10">Isopropylmalate isomerase</fullName>
    </alternativeName>
</protein>
<dbReference type="EMBL" id="AACQHW010000007">
    <property type="protein sequence ID" value="EAL6851207.1"/>
    <property type="molecule type" value="Genomic_DNA"/>
</dbReference>
<dbReference type="Proteomes" id="UP000382436">
    <property type="component" value="Unassembled WGS sequence"/>
</dbReference>
<feature type="domain" description="Aconitase A/isopropylmalate dehydratase small subunit swivel" evidence="11">
    <location>
        <begin position="1"/>
        <end position="125"/>
    </location>
</feature>
<dbReference type="EC" id="4.2.1.33" evidence="10"/>
<dbReference type="RefSeq" id="WP_002779361.1">
    <property type="nucleotide sequence ID" value="NZ_AANOQZ020000006.1"/>
</dbReference>
<dbReference type="Proteomes" id="UP000352088">
    <property type="component" value="Unassembled WGS sequence"/>
</dbReference>
<evidence type="ECO:0000313" key="13">
    <source>
        <dbReference type="EMBL" id="EAJ1076824.1"/>
    </source>
</evidence>
<evidence type="ECO:0000256" key="4">
    <source>
        <dbReference type="ARBA" id="ARBA00009845"/>
    </source>
</evidence>
<evidence type="ECO:0000313" key="23">
    <source>
        <dbReference type="Proteomes" id="UP000411403"/>
    </source>
</evidence>
<evidence type="ECO:0000256" key="9">
    <source>
        <dbReference type="ARBA" id="ARBA00023304"/>
    </source>
</evidence>
<dbReference type="KEGG" id="ccof:VC76_08545"/>
<dbReference type="GO" id="GO:0009098">
    <property type="term" value="P:L-leucine biosynthetic process"/>
    <property type="evidence" value="ECO:0007669"/>
    <property type="project" value="UniProtKB-UniRule"/>
</dbReference>
<evidence type="ECO:0000313" key="21">
    <source>
        <dbReference type="Proteomes" id="UP000382436"/>
    </source>
</evidence>
<dbReference type="CDD" id="cd01577">
    <property type="entry name" value="IPMI_Swivel"/>
    <property type="match status" value="1"/>
</dbReference>
<evidence type="ECO:0000256" key="3">
    <source>
        <dbReference type="ARBA" id="ARBA00004729"/>
    </source>
</evidence>
<dbReference type="Gene3D" id="3.20.19.10">
    <property type="entry name" value="Aconitase, domain 4"/>
    <property type="match status" value="1"/>
</dbReference>
<dbReference type="GO" id="GO:0003861">
    <property type="term" value="F:3-isopropylmalate dehydratase activity"/>
    <property type="evidence" value="ECO:0007669"/>
    <property type="project" value="UniProtKB-UniRule"/>
</dbReference>
<evidence type="ECO:0000256" key="8">
    <source>
        <dbReference type="ARBA" id="ARBA00023239"/>
    </source>
</evidence>
<dbReference type="PANTHER" id="PTHR43345">
    <property type="entry name" value="3-ISOPROPYLMALATE DEHYDRATASE SMALL SUBUNIT 2-RELATED-RELATED"/>
    <property type="match status" value="1"/>
</dbReference>
<evidence type="ECO:0000313" key="14">
    <source>
        <dbReference type="EMBL" id="EAJ9197923.1"/>
    </source>
</evidence>
<evidence type="ECO:0000256" key="10">
    <source>
        <dbReference type="HAMAP-Rule" id="MF_01031"/>
    </source>
</evidence>
<evidence type="ECO:0000313" key="22">
    <source>
        <dbReference type="Proteomes" id="UP000409545"/>
    </source>
</evidence>
<dbReference type="HAMAP" id="MF_01031">
    <property type="entry name" value="LeuD_type1"/>
    <property type="match status" value="1"/>
</dbReference>
<evidence type="ECO:0000313" key="16">
    <source>
        <dbReference type="EMBL" id="EAK5103386.1"/>
    </source>
</evidence>
<proteinExistence type="inferred from homology"/>
<dbReference type="FunFam" id="3.20.19.10:FF:000003">
    <property type="entry name" value="3-isopropylmalate dehydratase small subunit"/>
    <property type="match status" value="1"/>
</dbReference>
<dbReference type="NCBIfam" id="TIGR00171">
    <property type="entry name" value="leuD"/>
    <property type="match status" value="1"/>
</dbReference>
<dbReference type="SUPFAM" id="SSF52016">
    <property type="entry name" value="LeuD/IlvD-like"/>
    <property type="match status" value="1"/>
</dbReference>
<dbReference type="EMBL" id="AACGUZ010000005">
    <property type="protein sequence ID" value="EAK5103386.1"/>
    <property type="molecule type" value="Genomic_DNA"/>
</dbReference>
<dbReference type="eggNOG" id="COG0066">
    <property type="taxonomic scope" value="Bacteria"/>
</dbReference>
<dbReference type="Proteomes" id="UP000361993">
    <property type="component" value="Unassembled WGS sequence"/>
</dbReference>
<comment type="function">
    <text evidence="2 10">Catalyzes the isomerization between 2-isopropylmalate and 3-isopropylmalate, via the formation of 2-isopropylmaleate.</text>
</comment>
<dbReference type="EMBL" id="AACSIE010000006">
    <property type="protein sequence ID" value="EAL9204852.1"/>
    <property type="molecule type" value="Genomic_DNA"/>
</dbReference>
<evidence type="ECO:0000313" key="25">
    <source>
        <dbReference type="Proteomes" id="UP000576616"/>
    </source>
</evidence>
<evidence type="ECO:0000256" key="1">
    <source>
        <dbReference type="ARBA" id="ARBA00000491"/>
    </source>
</evidence>
<dbReference type="InterPro" id="IPR015928">
    <property type="entry name" value="Aconitase/3IPM_dehydase_swvl"/>
</dbReference>
<evidence type="ECO:0000313" key="17">
    <source>
        <dbReference type="EMBL" id="EAL6851207.1"/>
    </source>
</evidence>
<dbReference type="EMBL" id="AACDUL010000006">
    <property type="protein sequence ID" value="EAK1509502.1"/>
    <property type="molecule type" value="Genomic_DNA"/>
</dbReference>
<dbReference type="InterPro" id="IPR050075">
    <property type="entry name" value="LeuD"/>
</dbReference>
<evidence type="ECO:0000313" key="24">
    <source>
        <dbReference type="Proteomes" id="UP000557830"/>
    </source>
</evidence>
<keyword evidence="9 10" id="KW-0100">Branched-chain amino acid biosynthesis</keyword>
<dbReference type="EMBL" id="AACBVJ010000013">
    <property type="protein sequence ID" value="EAJ9197923.1"/>
    <property type="molecule type" value="Genomic_DNA"/>
</dbReference>
<dbReference type="Proteomes" id="UP000576616">
    <property type="component" value="Unassembled WGS sequence"/>
</dbReference>
<keyword evidence="8 10" id="KW-0456">Lyase</keyword>
<dbReference type="EMBL" id="AABUYW010000006">
    <property type="protein sequence ID" value="EAJ1076824.1"/>
    <property type="molecule type" value="Genomic_DNA"/>
</dbReference>
<reference evidence="15 20" key="1">
    <citation type="submission" date="2018-05" db="EMBL/GenBank/DDBJ databases">
        <authorList>
            <consortium name="GenomeTrakr network: Whole genome sequencing for foodborne pathogen traceback"/>
        </authorList>
    </citation>
    <scope>NUCLEOTIDE SEQUENCE [LARGE SCALE GENOMIC DNA]</scope>
    <source>
        <strain evidence="15 20">NC_C6016</strain>
    </source>
</reference>
<evidence type="ECO:0000256" key="7">
    <source>
        <dbReference type="ARBA" id="ARBA00022605"/>
    </source>
</evidence>
<evidence type="ECO:0000313" key="15">
    <source>
        <dbReference type="EMBL" id="EAK1509502.1"/>
    </source>
</evidence>
<dbReference type="NCBIfam" id="NF002458">
    <property type="entry name" value="PRK01641.1"/>
    <property type="match status" value="1"/>
</dbReference>
<dbReference type="AlphaFoldDB" id="A0A0Q2II16"/>
<evidence type="ECO:0000256" key="5">
    <source>
        <dbReference type="ARBA" id="ARBA00011271"/>
    </source>
</evidence>
<dbReference type="STRING" id="195.ATE51_04384"/>
<sequence length="200" mass="22928">MQKFTTHKGIACPLEYANIDTDQIIPKQFLLAVSKQGFGKHLFHDLRYLDDKESVLNMDFNLNKKEYQNASILVSFENFGSGSSREHAPWALVDYGIRAIIAPSFADIFKNNALGNGLLTIELAKDEVVSIIKQLKESEDKNIEISLFEKKVFFKDQVFSFDLDEFRRTCLLEGLDNIALTLKYEEQIKAYEKNSKSFLV</sequence>
<dbReference type="Proteomes" id="UP000557830">
    <property type="component" value="Unassembled WGS sequence"/>
</dbReference>
<comment type="caution">
    <text evidence="13">The sequence shown here is derived from an EMBL/GenBank/DDBJ whole genome shotgun (WGS) entry which is preliminary data.</text>
</comment>